<dbReference type="AlphaFoldDB" id="A0A8B6M7X6"/>
<dbReference type="NCBIfam" id="TIGR04360">
    <property type="entry name" value="other_trbK"/>
    <property type="match status" value="1"/>
</dbReference>
<dbReference type="Proteomes" id="UP000485880">
    <property type="component" value="Unassembled WGS sequence"/>
</dbReference>
<dbReference type="RefSeq" id="WP_244628950.1">
    <property type="nucleotide sequence ID" value="NZ_CABFMQ020000080.1"/>
</dbReference>
<reference evidence="2 3" key="1">
    <citation type="submission" date="2019-05" db="EMBL/GenBank/DDBJ databases">
        <authorList>
            <person name="Farhan Ul Haque M."/>
        </authorList>
    </citation>
    <scope>NUCLEOTIDE SEQUENCE [LARGE SCALE GENOMIC DNA]</scope>
    <source>
        <strain evidence="2">2</strain>
    </source>
</reference>
<evidence type="ECO:0008006" key="4">
    <source>
        <dbReference type="Google" id="ProtNLM"/>
    </source>
</evidence>
<sequence length="103" mass="10741">MRVDTMTLTRLSLVAALAGLLIAAATLHRRADVRAPGISSAAPPADDLSAELRRCAALDPKDAEDPRCRAVWAENRRRFFGKSPLPVATPAPPAASASEGGAP</sequence>
<evidence type="ECO:0000256" key="1">
    <source>
        <dbReference type="SAM" id="MobiDB-lite"/>
    </source>
</evidence>
<feature type="region of interest" description="Disordered" evidence="1">
    <location>
        <begin position="82"/>
        <end position="103"/>
    </location>
</feature>
<organism evidence="2 3">
    <name type="scientific">Methylocella tundrae</name>
    <dbReference type="NCBI Taxonomy" id="227605"/>
    <lineage>
        <taxon>Bacteria</taxon>
        <taxon>Pseudomonadati</taxon>
        <taxon>Pseudomonadota</taxon>
        <taxon>Alphaproteobacteria</taxon>
        <taxon>Hyphomicrobiales</taxon>
        <taxon>Beijerinckiaceae</taxon>
        <taxon>Methylocella</taxon>
    </lineage>
</organism>
<feature type="compositionally biased region" description="Low complexity" evidence="1">
    <location>
        <begin position="94"/>
        <end position="103"/>
    </location>
</feature>
<dbReference type="Pfam" id="PF20084">
    <property type="entry name" value="TrbK"/>
    <property type="match status" value="1"/>
</dbReference>
<name>A0A8B6M7X6_METTU</name>
<keyword evidence="3" id="KW-1185">Reference proteome</keyword>
<dbReference type="InterPro" id="IPR027587">
    <property type="entry name" value="TrbK"/>
</dbReference>
<comment type="caution">
    <text evidence="2">The sequence shown here is derived from an EMBL/GenBank/DDBJ whole genome shotgun (WGS) entry which is preliminary data.</text>
</comment>
<protein>
    <recommendedName>
        <fullName evidence="4">Conjugal transfer protein TrbK</fullName>
    </recommendedName>
</protein>
<gene>
    <name evidence="2" type="ORF">MPC4_230070</name>
</gene>
<evidence type="ECO:0000313" key="3">
    <source>
        <dbReference type="Proteomes" id="UP000485880"/>
    </source>
</evidence>
<proteinExistence type="predicted"/>
<evidence type="ECO:0000313" key="2">
    <source>
        <dbReference type="EMBL" id="VTZ50415.1"/>
    </source>
</evidence>
<dbReference type="EMBL" id="CABFMQ020000080">
    <property type="protein sequence ID" value="VTZ50415.1"/>
    <property type="molecule type" value="Genomic_DNA"/>
</dbReference>
<accession>A0A8B6M7X6</accession>